<dbReference type="Gene3D" id="2.60.40.4060">
    <property type="entry name" value="Reeler domain"/>
    <property type="match status" value="1"/>
</dbReference>
<organism evidence="3 4">
    <name type="scientific">Daphnia galeata</name>
    <dbReference type="NCBI Taxonomy" id="27404"/>
    <lineage>
        <taxon>Eukaryota</taxon>
        <taxon>Metazoa</taxon>
        <taxon>Ecdysozoa</taxon>
        <taxon>Arthropoda</taxon>
        <taxon>Crustacea</taxon>
        <taxon>Branchiopoda</taxon>
        <taxon>Diplostraca</taxon>
        <taxon>Cladocera</taxon>
        <taxon>Anomopoda</taxon>
        <taxon>Daphniidae</taxon>
        <taxon>Daphnia</taxon>
    </lineage>
</organism>
<dbReference type="CDD" id="cd08544">
    <property type="entry name" value="Reeler"/>
    <property type="match status" value="1"/>
</dbReference>
<gene>
    <name evidence="3" type="ORF">DGAL_LOCUS2586</name>
</gene>
<evidence type="ECO:0000313" key="4">
    <source>
        <dbReference type="Proteomes" id="UP000789390"/>
    </source>
</evidence>
<feature type="domain" description="Reelin" evidence="2">
    <location>
        <begin position="14"/>
        <end position="173"/>
    </location>
</feature>
<evidence type="ECO:0000256" key="1">
    <source>
        <dbReference type="SAM" id="SignalP"/>
    </source>
</evidence>
<evidence type="ECO:0000313" key="3">
    <source>
        <dbReference type="EMBL" id="CAH0100356.1"/>
    </source>
</evidence>
<dbReference type="OrthoDB" id="6345793at2759"/>
<accession>A0A8J2REC3</accession>
<dbReference type="GO" id="GO:0016020">
    <property type="term" value="C:membrane"/>
    <property type="evidence" value="ECO:0007669"/>
    <property type="project" value="TreeGrafter"/>
</dbReference>
<evidence type="ECO:0000259" key="2">
    <source>
        <dbReference type="PROSITE" id="PS51019"/>
    </source>
</evidence>
<reference evidence="3" key="1">
    <citation type="submission" date="2021-11" db="EMBL/GenBank/DDBJ databases">
        <authorList>
            <person name="Schell T."/>
        </authorList>
    </citation>
    <scope>NUCLEOTIDE SEQUENCE</scope>
    <source>
        <strain evidence="3">M5</strain>
    </source>
</reference>
<keyword evidence="1" id="KW-0732">Signal</keyword>
<dbReference type="PANTHER" id="PTHR45828">
    <property type="entry name" value="CYTOCHROME B561/FERRIC REDUCTASE TRANSMEMBRANE"/>
    <property type="match status" value="1"/>
</dbReference>
<dbReference type="InterPro" id="IPR002861">
    <property type="entry name" value="Reeler_dom"/>
</dbReference>
<name>A0A8J2REC3_9CRUS</name>
<comment type="caution">
    <text evidence="3">The sequence shown here is derived from an EMBL/GenBank/DDBJ whole genome shotgun (WGS) entry which is preliminary data.</text>
</comment>
<proteinExistence type="predicted"/>
<dbReference type="EMBL" id="CAKKLH010000035">
    <property type="protein sequence ID" value="CAH0100356.1"/>
    <property type="molecule type" value="Genomic_DNA"/>
</dbReference>
<dbReference type="InterPro" id="IPR051237">
    <property type="entry name" value="Ferric-chelate_Red/DefProt"/>
</dbReference>
<keyword evidence="4" id="KW-1185">Reference proteome</keyword>
<feature type="chain" id="PRO_5035278264" description="Reelin domain-containing protein" evidence="1">
    <location>
        <begin position="28"/>
        <end position="173"/>
    </location>
</feature>
<dbReference type="PROSITE" id="PS51019">
    <property type="entry name" value="REELIN"/>
    <property type="match status" value="1"/>
</dbReference>
<dbReference type="Pfam" id="PF02014">
    <property type="entry name" value="Reeler"/>
    <property type="match status" value="1"/>
</dbReference>
<dbReference type="Proteomes" id="UP000789390">
    <property type="component" value="Unassembled WGS sequence"/>
</dbReference>
<protein>
    <recommendedName>
        <fullName evidence="2">Reelin domain-containing protein</fullName>
    </recommendedName>
</protein>
<dbReference type="PANTHER" id="PTHR45828:SF36">
    <property type="entry name" value="REELIN DOMAIN-CONTAINING PROTEIN"/>
    <property type="match status" value="1"/>
</dbReference>
<feature type="signal peptide" evidence="1">
    <location>
        <begin position="1"/>
        <end position="27"/>
    </location>
</feature>
<sequence length="173" mass="17710">MSASNLFKYVCLSLGLYLALNANIVHGSPTGAPRLACGDMTPQHGVDPQTSASPFVTTPSSTSITQGSTLTLTLAPVSSGAFRGFLVIAFDNANQAGGPIGTFSAISNGQTLDCPGVTTMNAATHTENSDKSSVTLNWTAPAGFAGTVLFKTTFVQDAATFWVATQSTLVTVA</sequence>
<dbReference type="InterPro" id="IPR042307">
    <property type="entry name" value="Reeler_sf"/>
</dbReference>
<dbReference type="AlphaFoldDB" id="A0A8J2REC3"/>